<protein>
    <submittedName>
        <fullName evidence="9">LON peptidase N-terminal domain and RING finger protein 2</fullName>
    </submittedName>
</protein>
<dbReference type="CDD" id="cd16514">
    <property type="entry name" value="RING-HC_LONFs_rpt2"/>
    <property type="match status" value="1"/>
</dbReference>
<evidence type="ECO:0000259" key="7">
    <source>
        <dbReference type="PROSITE" id="PS51787"/>
    </source>
</evidence>
<evidence type="ECO:0000256" key="5">
    <source>
        <dbReference type="SAM" id="MobiDB-lite"/>
    </source>
</evidence>
<gene>
    <name evidence="9" type="primary">LOC111155935</name>
</gene>
<dbReference type="InterPro" id="IPR027370">
    <property type="entry name" value="Znf-RING_euk"/>
</dbReference>
<dbReference type="Gene3D" id="2.30.130.40">
    <property type="entry name" value="LON domain-like"/>
    <property type="match status" value="1"/>
</dbReference>
<feature type="region of interest" description="Disordered" evidence="5">
    <location>
        <begin position="114"/>
        <end position="135"/>
    </location>
</feature>
<dbReference type="KEGG" id="elk:111155935"/>
<dbReference type="Pfam" id="PF13445">
    <property type="entry name" value="zf-RING_UBOX"/>
    <property type="match status" value="1"/>
</dbReference>
<dbReference type="Proteomes" id="UP000248482">
    <property type="component" value="Unplaced"/>
</dbReference>
<dbReference type="CDD" id="cd16513">
    <property type="entry name" value="RING-HC_LONFs_rpt1"/>
    <property type="match status" value="1"/>
</dbReference>
<dbReference type="Gene3D" id="3.30.40.10">
    <property type="entry name" value="Zinc/RING finger domain, C3HC4 (zinc finger)"/>
    <property type="match status" value="2"/>
</dbReference>
<feature type="domain" description="RING-type" evidence="6">
    <location>
        <begin position="454"/>
        <end position="492"/>
    </location>
</feature>
<dbReference type="InterPro" id="IPR003111">
    <property type="entry name" value="Lon_prtase_N"/>
</dbReference>
<evidence type="ECO:0000313" key="9">
    <source>
        <dbReference type="RefSeq" id="XP_022372126.1"/>
    </source>
</evidence>
<dbReference type="InterPro" id="IPR019734">
    <property type="entry name" value="TPR_rpt"/>
</dbReference>
<dbReference type="PROSITE" id="PS50089">
    <property type="entry name" value="ZF_RING_2"/>
    <property type="match status" value="1"/>
</dbReference>
<sequence length="759" mass="84869">MSPEPVPPPPPPQCPGCDCGEPFAKRLEKGDEAFRAGEYEIAAELFRSMLAGLAQPDRGLCLRLGDALARARRLPEALGAFRGAARLGALRPEELGELVGSLACALGRRDWRLQDGRPGRAPEEPRGEQPASAPVAPRDLLGCPRCQRLLYKPVTLPCGLTVCKRCVESGTARPQARRVNVVLNGLLEKCFPAECRVRKLAGQARTLQRQQQPEAALLRSDQALDLAPRDNSLLLLRAELYLTMKNYEQALQDANAVCQNEPLLTKGHHMKAQALSGLGRSKEALKEFLYCLALNPECNSVKKEAQKVMCEVFFPASENAHQNLTSSIQSRILNSRQKAQCASHVNAQPLEEGSSAGGSKNASEKSDVFRNTYSSVLYFILGLHFEEDKKVLESILPVAPSTGLKRQFPDDLEDMHELNGPGKVPKKDSSPQMNMTSNVGESPELSIDVTDFECALCMRLLFEPVTTPCGHMFCLKCLERCLDHAPHCPLCKEKLSELLASRNFNITILAEELIFQYLSDELSDRKRIYDEEMTELSNLTRDVPIFVCAMAFPTVPCPLHVFEPRYRLMIRRCMETGTKRFGMCLSAEHAGISEYGCMLEIKDVRTFPDGSSVVDAIGISRFRVLSHRHRDGYNTADIEYLEDEKVEGPAYEELTSLHDSVYQQSVSWFTSLQDHMKEQILSHFGLMPDREAEPQSNPSGPAWSWWILAVLPLERKAQLAILGMISLKERLLAIRRILVIITRKMNSRQELVNSRERNN</sequence>
<dbReference type="InterPro" id="IPR015947">
    <property type="entry name" value="PUA-like_sf"/>
</dbReference>
<dbReference type="SMART" id="SM00184">
    <property type="entry name" value="RING"/>
    <property type="match status" value="2"/>
</dbReference>
<feature type="region of interest" description="Disordered" evidence="5">
    <location>
        <begin position="421"/>
        <end position="441"/>
    </location>
</feature>
<dbReference type="InterPro" id="IPR013083">
    <property type="entry name" value="Znf_RING/FYVE/PHD"/>
</dbReference>
<dbReference type="Pfam" id="PF13923">
    <property type="entry name" value="zf-C3HC4_2"/>
    <property type="match status" value="1"/>
</dbReference>
<accession>A0A2Y9KF49</accession>
<evidence type="ECO:0000256" key="4">
    <source>
        <dbReference type="PROSITE-ProRule" id="PRU00175"/>
    </source>
</evidence>
<dbReference type="Pfam" id="PF02190">
    <property type="entry name" value="LON_substr_bdg"/>
    <property type="match status" value="1"/>
</dbReference>
<evidence type="ECO:0000256" key="2">
    <source>
        <dbReference type="ARBA" id="ARBA00022771"/>
    </source>
</evidence>
<evidence type="ECO:0000259" key="6">
    <source>
        <dbReference type="PROSITE" id="PS50089"/>
    </source>
</evidence>
<dbReference type="PANTHER" id="PTHR23327">
    <property type="entry name" value="RING FINGER PROTEIN 127"/>
    <property type="match status" value="1"/>
</dbReference>
<dbReference type="PROSITE" id="PS00518">
    <property type="entry name" value="ZF_RING_1"/>
    <property type="match status" value="1"/>
</dbReference>
<dbReference type="GO" id="GO:0005737">
    <property type="term" value="C:cytoplasm"/>
    <property type="evidence" value="ECO:0007669"/>
    <property type="project" value="UniProtKB-ARBA"/>
</dbReference>
<evidence type="ECO:0000256" key="3">
    <source>
        <dbReference type="ARBA" id="ARBA00022833"/>
    </source>
</evidence>
<dbReference type="InterPro" id="IPR011990">
    <property type="entry name" value="TPR-like_helical_dom_sf"/>
</dbReference>
<keyword evidence="3" id="KW-0862">Zinc</keyword>
<dbReference type="Pfam" id="PF13432">
    <property type="entry name" value="TPR_16"/>
    <property type="match status" value="2"/>
</dbReference>
<feature type="compositionally biased region" description="Polar residues" evidence="5">
    <location>
        <begin position="430"/>
        <end position="440"/>
    </location>
</feature>
<keyword evidence="1" id="KW-0479">Metal-binding</keyword>
<dbReference type="InterPro" id="IPR001841">
    <property type="entry name" value="Znf_RING"/>
</dbReference>
<dbReference type="SUPFAM" id="SSF57850">
    <property type="entry name" value="RING/U-box"/>
    <property type="match status" value="2"/>
</dbReference>
<evidence type="ECO:0000313" key="8">
    <source>
        <dbReference type="Proteomes" id="UP000248482"/>
    </source>
</evidence>
<organism evidence="8 9">
    <name type="scientific">Enhydra lutris kenyoni</name>
    <name type="common">northern sea otter</name>
    <dbReference type="NCBI Taxonomy" id="391180"/>
    <lineage>
        <taxon>Eukaryota</taxon>
        <taxon>Metazoa</taxon>
        <taxon>Chordata</taxon>
        <taxon>Craniata</taxon>
        <taxon>Vertebrata</taxon>
        <taxon>Euteleostomi</taxon>
        <taxon>Mammalia</taxon>
        <taxon>Eutheria</taxon>
        <taxon>Laurasiatheria</taxon>
        <taxon>Carnivora</taxon>
        <taxon>Caniformia</taxon>
        <taxon>Musteloidea</taxon>
        <taxon>Mustelidae</taxon>
        <taxon>Lutrinae</taxon>
        <taxon>Enhydra</taxon>
    </lineage>
</organism>
<reference evidence="9" key="1">
    <citation type="submission" date="2025-08" db="UniProtKB">
        <authorList>
            <consortium name="RefSeq"/>
        </authorList>
    </citation>
    <scope>IDENTIFICATION</scope>
    <source>
        <tissue evidence="9">Blood</tissue>
    </source>
</reference>
<keyword evidence="8" id="KW-1185">Reference proteome</keyword>
<dbReference type="SMART" id="SM00028">
    <property type="entry name" value="TPR"/>
    <property type="match status" value="3"/>
</dbReference>
<dbReference type="STRING" id="391180.A0A2Y9KF49"/>
<dbReference type="SUPFAM" id="SSF88697">
    <property type="entry name" value="PUA domain-like"/>
    <property type="match status" value="1"/>
</dbReference>
<dbReference type="InterPro" id="IPR046336">
    <property type="entry name" value="Lon_prtase_N_sf"/>
</dbReference>
<name>A0A2Y9KF49_ENHLU</name>
<feature type="domain" description="Lon N-terminal" evidence="7">
    <location>
        <begin position="533"/>
        <end position="742"/>
    </location>
</feature>
<dbReference type="AlphaFoldDB" id="A0A2Y9KF49"/>
<keyword evidence="2 4" id="KW-0863">Zinc-finger</keyword>
<dbReference type="PANTHER" id="PTHR23327:SF5">
    <property type="entry name" value="LON PEPTIDASE N-TERMINAL DOMAIN AND RING FINGER PROTEIN 2"/>
    <property type="match status" value="1"/>
</dbReference>
<feature type="compositionally biased region" description="Basic and acidic residues" evidence="5">
    <location>
        <begin position="114"/>
        <end position="127"/>
    </location>
</feature>
<evidence type="ECO:0000256" key="1">
    <source>
        <dbReference type="ARBA" id="ARBA00022723"/>
    </source>
</evidence>
<dbReference type="RefSeq" id="XP_022372126.1">
    <property type="nucleotide sequence ID" value="XM_022516418.1"/>
</dbReference>
<dbReference type="PROSITE" id="PS51787">
    <property type="entry name" value="LON_N"/>
    <property type="match status" value="1"/>
</dbReference>
<dbReference type="GO" id="GO:0008270">
    <property type="term" value="F:zinc ion binding"/>
    <property type="evidence" value="ECO:0007669"/>
    <property type="project" value="UniProtKB-KW"/>
</dbReference>
<dbReference type="SUPFAM" id="SSF48452">
    <property type="entry name" value="TPR-like"/>
    <property type="match status" value="1"/>
</dbReference>
<dbReference type="OrthoDB" id="264917at2759"/>
<dbReference type="GO" id="GO:0061630">
    <property type="term" value="F:ubiquitin protein ligase activity"/>
    <property type="evidence" value="ECO:0007669"/>
    <property type="project" value="TreeGrafter"/>
</dbReference>
<dbReference type="Gene3D" id="1.25.40.10">
    <property type="entry name" value="Tetratricopeptide repeat domain"/>
    <property type="match status" value="1"/>
</dbReference>
<dbReference type="InterPro" id="IPR017907">
    <property type="entry name" value="Znf_RING_CS"/>
</dbReference>
<dbReference type="GeneID" id="111155935"/>
<dbReference type="SMART" id="SM00464">
    <property type="entry name" value="LON"/>
    <property type="match status" value="1"/>
</dbReference>
<proteinExistence type="predicted"/>